<keyword evidence="1" id="KW-0805">Transcription regulation</keyword>
<dbReference type="PANTHER" id="PTHR38445:SF10">
    <property type="entry name" value="GNTR-FAMILY TRANSCRIPTIONAL REGULATOR"/>
    <property type="match status" value="1"/>
</dbReference>
<protein>
    <submittedName>
        <fullName evidence="5">GntR family transcriptional regulator</fullName>
    </submittedName>
</protein>
<dbReference type="Proteomes" id="UP000030152">
    <property type="component" value="Unassembled WGS sequence"/>
</dbReference>
<keyword evidence="3" id="KW-0804">Transcription</keyword>
<organism evidence="5 6">
    <name type="scientific">Flavobacterium rivuli WB 3.3-2 = DSM 21788</name>
    <dbReference type="NCBI Taxonomy" id="1121895"/>
    <lineage>
        <taxon>Bacteria</taxon>
        <taxon>Pseudomonadati</taxon>
        <taxon>Bacteroidota</taxon>
        <taxon>Flavobacteriia</taxon>
        <taxon>Flavobacteriales</taxon>
        <taxon>Flavobacteriaceae</taxon>
        <taxon>Flavobacterium</taxon>
    </lineage>
</organism>
<dbReference type="eggNOG" id="COG2188">
    <property type="taxonomic scope" value="Bacteria"/>
</dbReference>
<dbReference type="OrthoDB" id="742238at2"/>
<dbReference type="SUPFAM" id="SSF53822">
    <property type="entry name" value="Periplasmic binding protein-like I"/>
    <property type="match status" value="1"/>
</dbReference>
<reference evidence="5 6" key="1">
    <citation type="submission" date="2013-09" db="EMBL/GenBank/DDBJ databases">
        <authorList>
            <person name="Zeng Z."/>
            <person name="Chen C."/>
        </authorList>
    </citation>
    <scope>NUCLEOTIDE SEQUENCE [LARGE SCALE GENOMIC DNA]</scope>
    <source>
        <strain evidence="5 6">WB 3.3-2</strain>
    </source>
</reference>
<keyword evidence="6" id="KW-1185">Reference proteome</keyword>
<evidence type="ECO:0000313" key="5">
    <source>
        <dbReference type="EMBL" id="KGO85292.1"/>
    </source>
</evidence>
<keyword evidence="2" id="KW-0238">DNA-binding</keyword>
<evidence type="ECO:0000313" key="6">
    <source>
        <dbReference type="Proteomes" id="UP000030152"/>
    </source>
</evidence>
<dbReference type="SUPFAM" id="SSF46785">
    <property type="entry name" value="Winged helix' DNA-binding domain"/>
    <property type="match status" value="1"/>
</dbReference>
<proteinExistence type="predicted"/>
<dbReference type="AlphaFoldDB" id="A0A0A2LY33"/>
<dbReference type="SMART" id="SM00345">
    <property type="entry name" value="HTH_GNTR"/>
    <property type="match status" value="1"/>
</dbReference>
<name>A0A0A2LY33_9FLAO</name>
<dbReference type="Gene3D" id="3.40.50.2300">
    <property type="match status" value="2"/>
</dbReference>
<evidence type="ECO:0000256" key="2">
    <source>
        <dbReference type="ARBA" id="ARBA00023125"/>
    </source>
</evidence>
<dbReference type="STRING" id="1121895.GCA_000378485_03133"/>
<dbReference type="Gene3D" id="1.10.10.10">
    <property type="entry name" value="Winged helix-like DNA-binding domain superfamily/Winged helix DNA-binding domain"/>
    <property type="match status" value="1"/>
</dbReference>
<dbReference type="GO" id="GO:0003677">
    <property type="term" value="F:DNA binding"/>
    <property type="evidence" value="ECO:0007669"/>
    <property type="project" value="UniProtKB-KW"/>
</dbReference>
<evidence type="ECO:0000256" key="3">
    <source>
        <dbReference type="ARBA" id="ARBA00023163"/>
    </source>
</evidence>
<dbReference type="RefSeq" id="WP_020214297.1">
    <property type="nucleotide sequence ID" value="NZ_JRLX01000024.1"/>
</dbReference>
<feature type="domain" description="HTH gntR-type" evidence="4">
    <location>
        <begin position="17"/>
        <end position="85"/>
    </location>
</feature>
<dbReference type="GO" id="GO:0003700">
    <property type="term" value="F:DNA-binding transcription factor activity"/>
    <property type="evidence" value="ECO:0007669"/>
    <property type="project" value="InterPro"/>
</dbReference>
<dbReference type="PROSITE" id="PS50949">
    <property type="entry name" value="HTH_GNTR"/>
    <property type="match status" value="1"/>
</dbReference>
<gene>
    <name evidence="5" type="ORF">Q765_16855</name>
</gene>
<dbReference type="InterPro" id="IPR000524">
    <property type="entry name" value="Tscrpt_reg_HTH_GntR"/>
</dbReference>
<dbReference type="EMBL" id="JRLX01000024">
    <property type="protein sequence ID" value="KGO85292.1"/>
    <property type="molecule type" value="Genomic_DNA"/>
</dbReference>
<dbReference type="PANTHER" id="PTHR38445">
    <property type="entry name" value="HTH-TYPE TRANSCRIPTIONAL REPRESSOR YTRA"/>
    <property type="match status" value="1"/>
</dbReference>
<dbReference type="InterPro" id="IPR036390">
    <property type="entry name" value="WH_DNA-bd_sf"/>
</dbReference>
<accession>A0A0A2LY33</accession>
<sequence length="338" mass="39003">MKQIIQQIKNLESINSLSKHEQLVQGIINAIDEKMVSKGDILPSVNTIINELGFARETIAKAYKELVHRGIIESKNRLGYFVATDDVMQELKVALLIFAFDIFQETFYENFRKGLGKNVHLDIFFHHNNFDTFENVLQSIKGKYGMYVIAPIPNPKTPNLLKLLPSNRVLLVDRHIDTGEDYNYVVQEFGDSSYNAFVQLKDKIKKYDEIIFFFKPSSAEPNEILNSFKRFMKEYDIKGVIKEEYESGSLEKGKVYFTIHNLELWEMLKDSKVKGLKLGKDIGFISHNDDIVKEIIFDGVTTFSTDFSEMGRKAANFVLHRKKIQEIIPTVLINRNSL</sequence>
<comment type="caution">
    <text evidence="5">The sequence shown here is derived from an EMBL/GenBank/DDBJ whole genome shotgun (WGS) entry which is preliminary data.</text>
</comment>
<dbReference type="InterPro" id="IPR028082">
    <property type="entry name" value="Peripla_BP_I"/>
</dbReference>
<dbReference type="CDD" id="cd07377">
    <property type="entry name" value="WHTH_GntR"/>
    <property type="match status" value="1"/>
</dbReference>
<evidence type="ECO:0000259" key="4">
    <source>
        <dbReference type="PROSITE" id="PS50949"/>
    </source>
</evidence>
<dbReference type="Pfam" id="PF00392">
    <property type="entry name" value="GntR"/>
    <property type="match status" value="1"/>
</dbReference>
<evidence type="ECO:0000256" key="1">
    <source>
        <dbReference type="ARBA" id="ARBA00023015"/>
    </source>
</evidence>
<dbReference type="InterPro" id="IPR036388">
    <property type="entry name" value="WH-like_DNA-bd_sf"/>
</dbReference>